<gene>
    <name evidence="5" type="primary">treF</name>
    <name evidence="5" type="ORF">D2917_05295</name>
</gene>
<dbReference type="PROSITE" id="PS00928">
    <property type="entry name" value="TREHALASE_2"/>
    <property type="match status" value="1"/>
</dbReference>
<keyword evidence="1" id="KW-0378">Hydrolase</keyword>
<dbReference type="PANTHER" id="PTHR23403">
    <property type="entry name" value="TREHALASE"/>
    <property type="match status" value="1"/>
</dbReference>
<dbReference type="Pfam" id="PF01204">
    <property type="entry name" value="Trehalase"/>
    <property type="match status" value="1"/>
</dbReference>
<dbReference type="PRINTS" id="PR00744">
    <property type="entry name" value="GLHYDRLASE37"/>
</dbReference>
<protein>
    <recommendedName>
        <fullName evidence="3">Putative periplasmic trehalase</fullName>
    </recommendedName>
</protein>
<keyword evidence="2" id="KW-0326">Glycosidase</keyword>
<dbReference type="Gene3D" id="1.50.10.10">
    <property type="match status" value="1"/>
</dbReference>
<evidence type="ECO:0000313" key="6">
    <source>
        <dbReference type="Proteomes" id="UP000325743"/>
    </source>
</evidence>
<dbReference type="PROSITE" id="PS00927">
    <property type="entry name" value="TREHALASE_1"/>
    <property type="match status" value="1"/>
</dbReference>
<organism evidence="5 6">
    <name type="scientific">Cupriavidus oxalaticus</name>
    <dbReference type="NCBI Taxonomy" id="96344"/>
    <lineage>
        <taxon>Bacteria</taxon>
        <taxon>Pseudomonadati</taxon>
        <taxon>Pseudomonadota</taxon>
        <taxon>Betaproteobacteria</taxon>
        <taxon>Burkholderiales</taxon>
        <taxon>Burkholderiaceae</taxon>
        <taxon>Cupriavidus</taxon>
    </lineage>
</organism>
<evidence type="ECO:0000256" key="1">
    <source>
        <dbReference type="ARBA" id="ARBA00022801"/>
    </source>
</evidence>
<accession>A0A5P3VCZ5</accession>
<feature type="region of interest" description="Disordered" evidence="4">
    <location>
        <begin position="1"/>
        <end position="31"/>
    </location>
</feature>
<dbReference type="SUPFAM" id="SSF48208">
    <property type="entry name" value="Six-hairpin glycosidases"/>
    <property type="match status" value="1"/>
</dbReference>
<dbReference type="PANTHER" id="PTHR23403:SF8">
    <property type="entry name" value="CYTOPLASMIC TREHALASE"/>
    <property type="match status" value="1"/>
</dbReference>
<reference evidence="5 6" key="1">
    <citation type="submission" date="2018-09" db="EMBL/GenBank/DDBJ databases">
        <title>Complete genome sequence of Cupriavidus oxalaticus T2, a bacterium capable of phenol tolerance and degradation.</title>
        <authorList>
            <person name="Yan J."/>
        </authorList>
    </citation>
    <scope>NUCLEOTIDE SEQUENCE [LARGE SCALE GENOMIC DNA]</scope>
    <source>
        <strain evidence="5 6">T2</strain>
    </source>
</reference>
<dbReference type="GO" id="GO:0005993">
    <property type="term" value="P:trehalose catabolic process"/>
    <property type="evidence" value="ECO:0007669"/>
    <property type="project" value="TreeGrafter"/>
</dbReference>
<dbReference type="InterPro" id="IPR008928">
    <property type="entry name" value="6-hairpin_glycosidase_sf"/>
</dbReference>
<evidence type="ECO:0000256" key="2">
    <source>
        <dbReference type="ARBA" id="ARBA00023295"/>
    </source>
</evidence>
<dbReference type="InterPro" id="IPR001661">
    <property type="entry name" value="Glyco_hydro_37"/>
</dbReference>
<dbReference type="GO" id="GO:0004555">
    <property type="term" value="F:alpha,alpha-trehalase activity"/>
    <property type="evidence" value="ECO:0007669"/>
    <property type="project" value="InterPro"/>
</dbReference>
<sequence length="580" mass="63712">MENNDERRATSAGAYTVPRNDPATPDGAGAVSGAVAAPAKVHAVAHPPLASHRECPLPHALASCPQADTLSPAVRYGELFVDVQHSGLFADSKTFPDCIPGCDPERIVASYRQSRIEPGFCLADFVQAHFTRAIVPDSHYVSDPAHTLREHIDGLWPVLTREPVAHPPLSSLLPLPHRYVVPGGRFGELYYWDSYFTMVGLAASGRGDLLLEMARNFAYLIDTYGLVPNGTRNYYLSRSQPPVFALMVDLLEREQIAGARDFLPQLRREYEFWMDGAQALCPGCAHRRALCLPDGAVLNRYWDDRPCPREEAFLEDVQTAERSGRPHHLVFRDLRAAAESGWDFSSRWLDLPLAGHPADLATIRTTAVLPVDLNALLWHLEMRLATLCGQAGDADADHFLAAAQRREAAIRQYMWDDAAGIFVDYDWCRGTQRPCLTAATMMPLYLGLARAEEAAAIARAVDARLMDAGGLATTELTSGQQWDHPNGWAPLQWLAVRGLARYGHDGLARDIAQRWLATVAGLYARECKLVEKYRIEATGERARGGGGGEYPLQDGFGWTNGVASALMALYGDLPATCLNA</sequence>
<dbReference type="AlphaFoldDB" id="A0A5P3VCZ5"/>
<dbReference type="EMBL" id="CP032518">
    <property type="protein sequence ID" value="QEZ43705.1"/>
    <property type="molecule type" value="Genomic_DNA"/>
</dbReference>
<dbReference type="InterPro" id="IPR018232">
    <property type="entry name" value="Glyco_hydro_37_CS"/>
</dbReference>
<dbReference type="NCBIfam" id="NF009773">
    <property type="entry name" value="PRK13270.1"/>
    <property type="match status" value="1"/>
</dbReference>
<dbReference type="FunFam" id="1.50.10.10:FF:000003">
    <property type="entry name" value="Cytoplasmic trehalase"/>
    <property type="match status" value="1"/>
</dbReference>
<evidence type="ECO:0000313" key="5">
    <source>
        <dbReference type="EMBL" id="QEZ43705.1"/>
    </source>
</evidence>
<dbReference type="Proteomes" id="UP000325743">
    <property type="component" value="Chromosome 1"/>
</dbReference>
<dbReference type="RefSeq" id="WP_151069808.1">
    <property type="nucleotide sequence ID" value="NZ_CP032518.1"/>
</dbReference>
<proteinExistence type="predicted"/>
<dbReference type="InterPro" id="IPR012341">
    <property type="entry name" value="6hp_glycosidase-like_sf"/>
</dbReference>
<evidence type="ECO:0000256" key="3">
    <source>
        <dbReference type="ARBA" id="ARBA00073174"/>
    </source>
</evidence>
<dbReference type="NCBIfam" id="NF009774">
    <property type="entry name" value="PRK13271.1"/>
    <property type="match status" value="1"/>
</dbReference>
<name>A0A5P3VCZ5_9BURK</name>
<evidence type="ECO:0000256" key="4">
    <source>
        <dbReference type="SAM" id="MobiDB-lite"/>
    </source>
</evidence>